<keyword evidence="6" id="KW-0547">Nucleotide-binding</keyword>
<feature type="transmembrane region" description="Helical" evidence="11">
    <location>
        <begin position="401"/>
        <end position="428"/>
    </location>
</feature>
<evidence type="ECO:0000259" key="13">
    <source>
        <dbReference type="PROSITE" id="PS50929"/>
    </source>
</evidence>
<dbReference type="STRING" id="311410.LA5095_01355"/>
<dbReference type="GO" id="GO:0008233">
    <property type="term" value="F:peptidase activity"/>
    <property type="evidence" value="ECO:0007669"/>
    <property type="project" value="InterPro"/>
</dbReference>
<evidence type="ECO:0000256" key="5">
    <source>
        <dbReference type="ARBA" id="ARBA00022692"/>
    </source>
</evidence>
<sequence>MDGGEPTVRLGSHPAAPTQVTSSGDPARDQHPASNGLLEALVRVARYHGLVANTSELSRGLPVGEQGLAVSSLEEAARRLGLAVRIEQLDVASIPVVTLPVIVLVEDEPAVVVEQIDRLAGTARIHSALEPGGVRNVPLSSFEGLKLPVVAFVGLMPSQAQAEASPEKPKDWFWSAVRRFWPNYTQVIIAALIGNLLGLASPLFIMNVYDRVIPNLAIPTLWVLTLGVLIAFLFDFIFKMLRMKIVDETGRRVDMAVAGRMFDHFLRLKMAARPASTGGVANQVRDLDSVRDALTSSTVIAATDLLFIGIFVWVMWFLVGPLAWVPAFAVPVVIAVTGLVQVPLSRALSESQSDAARRQSILVETVSSLETIKVSGGESWFRRAWDRAVAAASRSTTRARYWANVAASFTGVVFQLVSIVIVVWGVFLVLEGRITVGALIAANILAGRVLAPLNNISQTLARLLHARSALRSLDVLMKSETEGGVTARDLNSSGNAGVAFQNVSLTYPGSRVPALENISFTAETGEKIGVIGRVGSGKSTLVRILSGLYEPQSGTYLLGGIDTRQFSAADLRSTVGLCLQDAELFTGTLRENILMGAPNASASELERTVHLAGVDFFTSRHPDGLDMHIEERGRSLSGGQRQAVALARCLIRSPKIICLDEPTAYLDIMSERQLCARLKEIANEGITLFIATHRDGPLDLVDRILLLDKGKLLMDGPKDDVVSRLKAGAQAGHKTPSSSPGGGHAPGG</sequence>
<name>A0A0M7A3M5_9HYPH</name>
<evidence type="ECO:0000256" key="6">
    <source>
        <dbReference type="ARBA" id="ARBA00022741"/>
    </source>
</evidence>
<dbReference type="NCBIfam" id="TIGR03375">
    <property type="entry name" value="type_I_sec_LssB"/>
    <property type="match status" value="1"/>
</dbReference>
<gene>
    <name evidence="15" type="primary">hlyB_2</name>
    <name evidence="15" type="ORF">LA5096_02610</name>
</gene>
<dbReference type="SUPFAM" id="SSF90123">
    <property type="entry name" value="ABC transporter transmembrane region"/>
    <property type="match status" value="1"/>
</dbReference>
<evidence type="ECO:0000256" key="10">
    <source>
        <dbReference type="SAM" id="MobiDB-lite"/>
    </source>
</evidence>
<accession>A0A0M7A3M5</accession>
<dbReference type="PANTHER" id="PTHR24221:SF248">
    <property type="entry name" value="ABC TRANSPORTER TRANSMEMBRANE REGION"/>
    <property type="match status" value="1"/>
</dbReference>
<dbReference type="Gene3D" id="3.40.50.300">
    <property type="entry name" value="P-loop containing nucleotide triphosphate hydrolases"/>
    <property type="match status" value="1"/>
</dbReference>
<feature type="transmembrane region" description="Helical" evidence="11">
    <location>
        <begin position="322"/>
        <end position="342"/>
    </location>
</feature>
<dbReference type="InterPro" id="IPR003593">
    <property type="entry name" value="AAA+_ATPase"/>
</dbReference>
<dbReference type="SMART" id="SM00382">
    <property type="entry name" value="AAA"/>
    <property type="match status" value="1"/>
</dbReference>
<keyword evidence="7 15" id="KW-0067">ATP-binding</keyword>
<evidence type="ECO:0000256" key="9">
    <source>
        <dbReference type="ARBA" id="ARBA00023136"/>
    </source>
</evidence>
<dbReference type="InterPro" id="IPR039421">
    <property type="entry name" value="Type_1_exporter"/>
</dbReference>
<feature type="region of interest" description="Disordered" evidence="10">
    <location>
        <begin position="727"/>
        <end position="748"/>
    </location>
</feature>
<keyword evidence="8 11" id="KW-1133">Transmembrane helix</keyword>
<dbReference type="CDD" id="cd18587">
    <property type="entry name" value="ABC_6TM_LapB_like"/>
    <property type="match status" value="1"/>
</dbReference>
<evidence type="ECO:0000256" key="3">
    <source>
        <dbReference type="ARBA" id="ARBA00022448"/>
    </source>
</evidence>
<dbReference type="OrthoDB" id="9808328at2"/>
<dbReference type="SUPFAM" id="SSF52540">
    <property type="entry name" value="P-loop containing nucleoside triphosphate hydrolases"/>
    <property type="match status" value="1"/>
</dbReference>
<keyword evidence="16" id="KW-1185">Reference proteome</keyword>
<dbReference type="GO" id="GO:0005886">
    <property type="term" value="C:plasma membrane"/>
    <property type="evidence" value="ECO:0007669"/>
    <property type="project" value="UniProtKB-SubCell"/>
</dbReference>
<protein>
    <submittedName>
        <fullName evidence="15">Alpha-hemolysin translocation ATP-binding protein HlyB</fullName>
    </submittedName>
</protein>
<keyword evidence="3" id="KW-0813">Transport</keyword>
<evidence type="ECO:0000313" key="15">
    <source>
        <dbReference type="EMBL" id="CTQ70641.1"/>
    </source>
</evidence>
<evidence type="ECO:0000256" key="2">
    <source>
        <dbReference type="ARBA" id="ARBA00005417"/>
    </source>
</evidence>
<evidence type="ECO:0000256" key="8">
    <source>
        <dbReference type="ARBA" id="ARBA00022989"/>
    </source>
</evidence>
<keyword evidence="4" id="KW-1003">Cell membrane</keyword>
<dbReference type="InterPro" id="IPR036640">
    <property type="entry name" value="ABC1_TM_sf"/>
</dbReference>
<keyword evidence="9 11" id="KW-0472">Membrane</keyword>
<dbReference type="PROSITE" id="PS50893">
    <property type="entry name" value="ABC_TRANSPORTER_2"/>
    <property type="match status" value="1"/>
</dbReference>
<dbReference type="PROSITE" id="PS50990">
    <property type="entry name" value="PEPTIDASE_C39"/>
    <property type="match status" value="1"/>
</dbReference>
<evidence type="ECO:0000256" key="4">
    <source>
        <dbReference type="ARBA" id="ARBA00022475"/>
    </source>
</evidence>
<dbReference type="RefSeq" id="WP_082442638.1">
    <property type="nucleotide sequence ID" value="NZ_CXWA01000001.1"/>
</dbReference>
<dbReference type="EMBL" id="CXWC01000010">
    <property type="protein sequence ID" value="CTQ70641.1"/>
    <property type="molecule type" value="Genomic_DNA"/>
</dbReference>
<dbReference type="PROSITE" id="PS50929">
    <property type="entry name" value="ABC_TM1F"/>
    <property type="match status" value="1"/>
</dbReference>
<feature type="domain" description="ABC transporter" evidence="12">
    <location>
        <begin position="498"/>
        <end position="734"/>
    </location>
</feature>
<dbReference type="GeneID" id="97669984"/>
<evidence type="ECO:0000259" key="14">
    <source>
        <dbReference type="PROSITE" id="PS50990"/>
    </source>
</evidence>
<dbReference type="Gene3D" id="1.20.1560.10">
    <property type="entry name" value="ABC transporter type 1, transmembrane domain"/>
    <property type="match status" value="1"/>
</dbReference>
<feature type="region of interest" description="Disordered" evidence="10">
    <location>
        <begin position="1"/>
        <end position="32"/>
    </location>
</feature>
<evidence type="ECO:0000256" key="11">
    <source>
        <dbReference type="SAM" id="Phobius"/>
    </source>
</evidence>
<evidence type="ECO:0000313" key="16">
    <source>
        <dbReference type="Proteomes" id="UP000049983"/>
    </source>
</evidence>
<comment type="subcellular location">
    <subcellularLocation>
        <location evidence="1">Cell membrane</location>
        <topology evidence="1">Multi-pass membrane protein</topology>
    </subcellularLocation>
</comment>
<feature type="transmembrane region" description="Helical" evidence="11">
    <location>
        <begin position="293"/>
        <end position="316"/>
    </location>
</feature>
<dbReference type="Pfam" id="PF00664">
    <property type="entry name" value="ABC_membrane"/>
    <property type="match status" value="1"/>
</dbReference>
<dbReference type="InterPro" id="IPR005074">
    <property type="entry name" value="Peptidase_C39"/>
</dbReference>
<dbReference type="InterPro" id="IPR011527">
    <property type="entry name" value="ABC1_TM_dom"/>
</dbReference>
<dbReference type="GO" id="GO:0034040">
    <property type="term" value="F:ATPase-coupled lipid transmembrane transporter activity"/>
    <property type="evidence" value="ECO:0007669"/>
    <property type="project" value="TreeGrafter"/>
</dbReference>
<dbReference type="Pfam" id="PF00005">
    <property type="entry name" value="ABC_tran"/>
    <property type="match status" value="1"/>
</dbReference>
<dbReference type="InterPro" id="IPR017750">
    <property type="entry name" value="ATPase_T1SS"/>
</dbReference>
<reference evidence="16" key="1">
    <citation type="submission" date="2015-07" db="EMBL/GenBank/DDBJ databases">
        <authorList>
            <person name="Rodrigo-Torres Lidia"/>
            <person name="Arahal R.David."/>
        </authorList>
    </citation>
    <scope>NUCLEOTIDE SEQUENCE [LARGE SCALE GENOMIC DNA]</scope>
    <source>
        <strain evidence="16">CECT 5096</strain>
    </source>
</reference>
<dbReference type="InterPro" id="IPR027417">
    <property type="entry name" value="P-loop_NTPase"/>
</dbReference>
<dbReference type="InterPro" id="IPR017871">
    <property type="entry name" value="ABC_transporter-like_CS"/>
</dbReference>
<dbReference type="InterPro" id="IPR003439">
    <property type="entry name" value="ABC_transporter-like_ATP-bd"/>
</dbReference>
<dbReference type="PANTHER" id="PTHR24221">
    <property type="entry name" value="ATP-BINDING CASSETTE SUB-FAMILY B"/>
    <property type="match status" value="1"/>
</dbReference>
<dbReference type="Proteomes" id="UP000049983">
    <property type="component" value="Unassembled WGS sequence"/>
</dbReference>
<dbReference type="GO" id="GO:0005524">
    <property type="term" value="F:ATP binding"/>
    <property type="evidence" value="ECO:0007669"/>
    <property type="project" value="UniProtKB-KW"/>
</dbReference>
<evidence type="ECO:0000256" key="7">
    <source>
        <dbReference type="ARBA" id="ARBA00022840"/>
    </source>
</evidence>
<evidence type="ECO:0000259" key="12">
    <source>
        <dbReference type="PROSITE" id="PS50893"/>
    </source>
</evidence>
<comment type="similarity">
    <text evidence="2">Belongs to the ABC transporter superfamily.</text>
</comment>
<dbReference type="FunFam" id="3.40.50.300:FF:000299">
    <property type="entry name" value="ABC transporter ATP-binding protein/permease"/>
    <property type="match status" value="1"/>
</dbReference>
<dbReference type="GO" id="GO:0016887">
    <property type="term" value="F:ATP hydrolysis activity"/>
    <property type="evidence" value="ECO:0007669"/>
    <property type="project" value="InterPro"/>
</dbReference>
<evidence type="ECO:0000256" key="1">
    <source>
        <dbReference type="ARBA" id="ARBA00004651"/>
    </source>
</evidence>
<dbReference type="Pfam" id="PF03412">
    <property type="entry name" value="Peptidase_C39"/>
    <property type="match status" value="1"/>
</dbReference>
<keyword evidence="5 11" id="KW-0812">Transmembrane</keyword>
<proteinExistence type="inferred from homology"/>
<dbReference type="PROSITE" id="PS00211">
    <property type="entry name" value="ABC_TRANSPORTER_1"/>
    <property type="match status" value="1"/>
</dbReference>
<dbReference type="GO" id="GO:0006508">
    <property type="term" value="P:proteolysis"/>
    <property type="evidence" value="ECO:0007669"/>
    <property type="project" value="InterPro"/>
</dbReference>
<dbReference type="GO" id="GO:0140359">
    <property type="term" value="F:ABC-type transporter activity"/>
    <property type="evidence" value="ECO:0007669"/>
    <property type="project" value="InterPro"/>
</dbReference>
<organism evidence="15 16">
    <name type="scientific">Roseibium album</name>
    <dbReference type="NCBI Taxonomy" id="311410"/>
    <lineage>
        <taxon>Bacteria</taxon>
        <taxon>Pseudomonadati</taxon>
        <taxon>Pseudomonadota</taxon>
        <taxon>Alphaproteobacteria</taxon>
        <taxon>Hyphomicrobiales</taxon>
        <taxon>Stappiaceae</taxon>
        <taxon>Roseibium</taxon>
    </lineage>
</organism>
<feature type="transmembrane region" description="Helical" evidence="11">
    <location>
        <begin position="187"/>
        <end position="209"/>
    </location>
</feature>
<dbReference type="Gene3D" id="3.90.70.10">
    <property type="entry name" value="Cysteine proteinases"/>
    <property type="match status" value="1"/>
</dbReference>
<feature type="transmembrane region" description="Helical" evidence="11">
    <location>
        <begin position="221"/>
        <end position="241"/>
    </location>
</feature>
<feature type="domain" description="ABC transmembrane type-1" evidence="13">
    <location>
        <begin position="187"/>
        <end position="465"/>
    </location>
</feature>
<dbReference type="AlphaFoldDB" id="A0A0M7A3M5"/>
<feature type="domain" description="Peptidase C39" evidence="14">
    <location>
        <begin position="30"/>
        <end position="153"/>
    </location>
</feature>